<gene>
    <name evidence="9" type="ORF">PF001_g6279</name>
    <name evidence="8" type="ORF">PF002_g5369</name>
    <name evidence="7" type="ORF">PF004_g5940</name>
    <name evidence="6" type="ORF">PF005_g6936</name>
    <name evidence="5" type="ORF">PF006_g6056</name>
    <name evidence="3" type="ORF">PF007_g7172</name>
    <name evidence="10" type="ORF">PF008_g6130</name>
    <name evidence="1" type="ORF">PF009_g7726</name>
    <name evidence="4" type="ORF">PF010_g6226</name>
    <name evidence="2" type="ORF">PF011_g12370</name>
</gene>
<keyword evidence="12" id="KW-1185">Reference proteome</keyword>
<dbReference type="EMBL" id="QXGB01000268">
    <property type="protein sequence ID" value="KAE9221884.1"/>
    <property type="molecule type" value="Genomic_DNA"/>
</dbReference>
<dbReference type="Proteomes" id="UP000460718">
    <property type="component" value="Unassembled WGS sequence"/>
</dbReference>
<evidence type="ECO:0000313" key="1">
    <source>
        <dbReference type="EMBL" id="KAE8942521.1"/>
    </source>
</evidence>
<evidence type="ECO:0000313" key="15">
    <source>
        <dbReference type="Proteomes" id="UP000440732"/>
    </source>
</evidence>
<evidence type="ECO:0000313" key="16">
    <source>
        <dbReference type="Proteomes" id="UP000441208"/>
    </source>
</evidence>
<protein>
    <submittedName>
        <fullName evidence="1">Uncharacterized protein</fullName>
    </submittedName>
</protein>
<name>A0A6A3FDV1_9STRA</name>
<dbReference type="Proteomes" id="UP000437068">
    <property type="component" value="Unassembled WGS sequence"/>
</dbReference>
<dbReference type="Proteomes" id="UP000433483">
    <property type="component" value="Unassembled WGS sequence"/>
</dbReference>
<evidence type="ECO:0000313" key="18">
    <source>
        <dbReference type="Proteomes" id="UP000476176"/>
    </source>
</evidence>
<dbReference type="Proteomes" id="UP000440732">
    <property type="component" value="Unassembled WGS sequence"/>
</dbReference>
<dbReference type="Proteomes" id="UP000488956">
    <property type="component" value="Unassembled WGS sequence"/>
</dbReference>
<evidence type="ECO:0000313" key="9">
    <source>
        <dbReference type="EMBL" id="KAE9318630.1"/>
    </source>
</evidence>
<dbReference type="EMBL" id="QXGD01000174">
    <property type="protein sequence ID" value="KAE9249297.1"/>
    <property type="molecule type" value="Genomic_DNA"/>
</dbReference>
<dbReference type="Proteomes" id="UP000476176">
    <property type="component" value="Unassembled WGS sequence"/>
</dbReference>
<dbReference type="EMBL" id="QXGA01000238">
    <property type="protein sequence ID" value="KAE9149450.1"/>
    <property type="molecule type" value="Genomic_DNA"/>
</dbReference>
<evidence type="ECO:0000313" key="5">
    <source>
        <dbReference type="EMBL" id="KAE9149450.1"/>
    </source>
</evidence>
<evidence type="ECO:0000313" key="19">
    <source>
        <dbReference type="Proteomes" id="UP000486351"/>
    </source>
</evidence>
<dbReference type="AlphaFoldDB" id="A0A6A3FDV1"/>
<accession>A0A6A3FDV1</accession>
<dbReference type="Proteomes" id="UP000441208">
    <property type="component" value="Unassembled WGS sequence"/>
</dbReference>
<evidence type="ECO:0000313" key="8">
    <source>
        <dbReference type="EMBL" id="KAE9249297.1"/>
    </source>
</evidence>
<evidence type="ECO:0000313" key="2">
    <source>
        <dbReference type="EMBL" id="KAE9004614.1"/>
    </source>
</evidence>
<comment type="caution">
    <text evidence="1">The sequence shown here is derived from an EMBL/GenBank/DDBJ whole genome shotgun (WGS) entry which is preliminary data.</text>
</comment>
<evidence type="ECO:0000313" key="3">
    <source>
        <dbReference type="EMBL" id="KAE9123137.1"/>
    </source>
</evidence>
<reference evidence="11 12" key="1">
    <citation type="submission" date="2018-08" db="EMBL/GenBank/DDBJ databases">
        <title>Genomic investigation of the strawberry pathogen Phytophthora fragariae indicates pathogenicity is determined by transcriptional variation in three key races.</title>
        <authorList>
            <person name="Adams T.M."/>
            <person name="Armitage A.D."/>
            <person name="Sobczyk M.K."/>
            <person name="Bates H.J."/>
            <person name="Dunwell J.M."/>
            <person name="Nellist C.F."/>
            <person name="Harrison R.J."/>
        </authorList>
    </citation>
    <scope>NUCLEOTIDE SEQUENCE [LARGE SCALE GENOMIC DNA]</scope>
    <source>
        <strain evidence="9 13">A4</strain>
        <strain evidence="8 14">BC-1</strain>
        <strain evidence="7 18">BC-23</strain>
        <strain evidence="6 12">NOV-27</strain>
        <strain evidence="5 15">NOV-5</strain>
        <strain evidence="3 16">NOV-71</strain>
        <strain evidence="10 19">NOV-77</strain>
        <strain evidence="1 11">NOV-9</strain>
        <strain evidence="4 20">ONT-3</strain>
        <strain evidence="2 17">SCRP245</strain>
    </source>
</reference>
<evidence type="ECO:0000313" key="20">
    <source>
        <dbReference type="Proteomes" id="UP000488956"/>
    </source>
</evidence>
<dbReference type="EMBL" id="QXGC01000232">
    <property type="protein sequence ID" value="KAE9243842.1"/>
    <property type="molecule type" value="Genomic_DNA"/>
</dbReference>
<sequence length="105" mass="12014">MLIEFYDEWSDDECSSSEEEGDIMDDNFASGDNDSFLFRRGIKRCAIRKGRQPGGILWLRAHESAACSGEFPTLIPREIDRTLRDQRLCVGCKRNVETEEVVPAR</sequence>
<dbReference type="Proteomes" id="UP000440367">
    <property type="component" value="Unassembled WGS sequence"/>
</dbReference>
<proteinExistence type="predicted"/>
<evidence type="ECO:0000313" key="11">
    <source>
        <dbReference type="Proteomes" id="UP000429523"/>
    </source>
</evidence>
<dbReference type="EMBL" id="QXFZ01000282">
    <property type="protein sequence ID" value="KAE9123137.1"/>
    <property type="molecule type" value="Genomic_DNA"/>
</dbReference>
<evidence type="ECO:0000313" key="12">
    <source>
        <dbReference type="Proteomes" id="UP000433483"/>
    </source>
</evidence>
<evidence type="ECO:0000313" key="13">
    <source>
        <dbReference type="Proteomes" id="UP000437068"/>
    </source>
</evidence>
<evidence type="ECO:0000313" key="10">
    <source>
        <dbReference type="EMBL" id="KAE9351080.1"/>
    </source>
</evidence>
<evidence type="ECO:0000313" key="4">
    <source>
        <dbReference type="EMBL" id="KAE9123850.1"/>
    </source>
</evidence>
<organism evidence="1 11">
    <name type="scientific">Phytophthora fragariae</name>
    <dbReference type="NCBI Taxonomy" id="53985"/>
    <lineage>
        <taxon>Eukaryota</taxon>
        <taxon>Sar</taxon>
        <taxon>Stramenopiles</taxon>
        <taxon>Oomycota</taxon>
        <taxon>Peronosporomycetes</taxon>
        <taxon>Peronosporales</taxon>
        <taxon>Peronosporaceae</taxon>
        <taxon>Phytophthora</taxon>
    </lineage>
</organism>
<evidence type="ECO:0000313" key="7">
    <source>
        <dbReference type="EMBL" id="KAE9243842.1"/>
    </source>
</evidence>
<evidence type="ECO:0000313" key="14">
    <source>
        <dbReference type="Proteomes" id="UP000440367"/>
    </source>
</evidence>
<dbReference type="EMBL" id="QXGE01000249">
    <property type="protein sequence ID" value="KAE9318630.1"/>
    <property type="molecule type" value="Genomic_DNA"/>
</dbReference>
<dbReference type="EMBL" id="QXGF01000302">
    <property type="protein sequence ID" value="KAE8942521.1"/>
    <property type="molecule type" value="Genomic_DNA"/>
</dbReference>
<evidence type="ECO:0000313" key="17">
    <source>
        <dbReference type="Proteomes" id="UP000460718"/>
    </source>
</evidence>
<dbReference type="Proteomes" id="UP000429523">
    <property type="component" value="Unassembled WGS sequence"/>
</dbReference>
<evidence type="ECO:0000313" key="6">
    <source>
        <dbReference type="EMBL" id="KAE9221884.1"/>
    </source>
</evidence>
<dbReference type="EMBL" id="QXFW01000718">
    <property type="protein sequence ID" value="KAE9004614.1"/>
    <property type="molecule type" value="Genomic_DNA"/>
</dbReference>
<dbReference type="Proteomes" id="UP000486351">
    <property type="component" value="Unassembled WGS sequence"/>
</dbReference>
<dbReference type="EMBL" id="QXFX01000246">
    <property type="protein sequence ID" value="KAE9123850.1"/>
    <property type="molecule type" value="Genomic_DNA"/>
</dbReference>
<dbReference type="EMBL" id="QXFY01000236">
    <property type="protein sequence ID" value="KAE9351080.1"/>
    <property type="molecule type" value="Genomic_DNA"/>
</dbReference>